<accession>A0A6J6EG55</accession>
<gene>
    <name evidence="1" type="ORF">UFOPK1650_00756</name>
</gene>
<name>A0A6J6EG55_9ZZZZ</name>
<dbReference type="AlphaFoldDB" id="A0A6J6EG55"/>
<organism evidence="1">
    <name type="scientific">freshwater metagenome</name>
    <dbReference type="NCBI Taxonomy" id="449393"/>
    <lineage>
        <taxon>unclassified sequences</taxon>
        <taxon>metagenomes</taxon>
        <taxon>ecological metagenomes</taxon>
    </lineage>
</organism>
<reference evidence="1" key="1">
    <citation type="submission" date="2020-05" db="EMBL/GenBank/DDBJ databases">
        <authorList>
            <person name="Chiriac C."/>
            <person name="Salcher M."/>
            <person name="Ghai R."/>
            <person name="Kavagutti S V."/>
        </authorList>
    </citation>
    <scope>NUCLEOTIDE SEQUENCE</scope>
</reference>
<evidence type="ECO:0000313" key="1">
    <source>
        <dbReference type="EMBL" id="CAB4572058.1"/>
    </source>
</evidence>
<protein>
    <submittedName>
        <fullName evidence="1">Unannotated protein</fullName>
    </submittedName>
</protein>
<proteinExistence type="predicted"/>
<sequence>MYFVIDDQSPILRIEEIKMCVDALLAGGHHLIGGDGDWADLLLRTRVLADLIFSESGTA</sequence>
<dbReference type="EMBL" id="CAEZTJ010000109">
    <property type="protein sequence ID" value="CAB4572058.1"/>
    <property type="molecule type" value="Genomic_DNA"/>
</dbReference>